<dbReference type="SUPFAM" id="SSF56112">
    <property type="entry name" value="Protein kinase-like (PK-like)"/>
    <property type="match status" value="1"/>
</dbReference>
<dbReference type="GO" id="GO:0004672">
    <property type="term" value="F:protein kinase activity"/>
    <property type="evidence" value="ECO:0007669"/>
    <property type="project" value="InterPro"/>
</dbReference>
<sequence length="379" mass="42901">MSPVNSSAADVHRNTFISSISEGPLDEYVKSVAGNLTRVELLRMVMSAGWGLNFIHSKNILHRDLSARNCFYDKQLNYELYPAYDMLMQRISKPFFYEGFNTTASMQAAFTNIMVSKEQNVLTDESEFQMRQIANYVLSTKIVFSEELLGMRRGQGMMGGMGYGPGGPPHPPPSDHPGAPQTKSTPQIPGYDKLEQTMFKRVAESERFKKAGEEKKEVKISGFGLARKTSVYAMKSLMKLPVQWMAPETLKELRFTQKSDVYSFGVLIYEIFSQGEPYEGYTSQEAKTYIMDGIVNDLPPETPGQLVNFVKERLWDMNPDQRPSMKEIMDGIVNDLPPETPGQLVNFVKDRLWDMNPDQRPNMKEVCCVLIAESSSHFG</sequence>
<reference evidence="5 6" key="1">
    <citation type="submission" date="2014-03" db="EMBL/GenBank/DDBJ databases">
        <title>Draft genome of the hookworm Oesophagostomum dentatum.</title>
        <authorList>
            <person name="Mitreva M."/>
        </authorList>
    </citation>
    <scope>NUCLEOTIDE SEQUENCE [LARGE SCALE GENOMIC DNA]</scope>
    <source>
        <strain evidence="5 6">OD-Hann</strain>
    </source>
</reference>
<organism evidence="5 6">
    <name type="scientific">Oesophagostomum dentatum</name>
    <name type="common">Nodular worm</name>
    <dbReference type="NCBI Taxonomy" id="61180"/>
    <lineage>
        <taxon>Eukaryota</taxon>
        <taxon>Metazoa</taxon>
        <taxon>Ecdysozoa</taxon>
        <taxon>Nematoda</taxon>
        <taxon>Chromadorea</taxon>
        <taxon>Rhabditida</taxon>
        <taxon>Rhabditina</taxon>
        <taxon>Rhabditomorpha</taxon>
        <taxon>Strongyloidea</taxon>
        <taxon>Strongylidae</taxon>
        <taxon>Oesophagostomum</taxon>
    </lineage>
</organism>
<evidence type="ECO:0000313" key="5">
    <source>
        <dbReference type="EMBL" id="KHJ91823.1"/>
    </source>
</evidence>
<evidence type="ECO:0000256" key="2">
    <source>
        <dbReference type="ARBA" id="ARBA00022840"/>
    </source>
</evidence>
<feature type="region of interest" description="Disordered" evidence="3">
    <location>
        <begin position="160"/>
        <end position="189"/>
    </location>
</feature>
<dbReference type="InterPro" id="IPR001245">
    <property type="entry name" value="Ser-Thr/Tyr_kinase_cat_dom"/>
</dbReference>
<dbReference type="Gene3D" id="1.10.510.10">
    <property type="entry name" value="Transferase(Phosphotransferase) domain 1"/>
    <property type="match status" value="2"/>
</dbReference>
<dbReference type="PANTHER" id="PTHR24418">
    <property type="entry name" value="TYROSINE-PROTEIN KINASE"/>
    <property type="match status" value="1"/>
</dbReference>
<proteinExistence type="predicted"/>
<feature type="domain" description="Protein kinase" evidence="4">
    <location>
        <begin position="1"/>
        <end position="337"/>
    </location>
</feature>
<evidence type="ECO:0000313" key="6">
    <source>
        <dbReference type="Proteomes" id="UP000053660"/>
    </source>
</evidence>
<dbReference type="PROSITE" id="PS50011">
    <property type="entry name" value="PROTEIN_KINASE_DOM"/>
    <property type="match status" value="1"/>
</dbReference>
<gene>
    <name evidence="5" type="ORF">OESDEN_08299</name>
</gene>
<evidence type="ECO:0000259" key="4">
    <source>
        <dbReference type="PROSITE" id="PS50011"/>
    </source>
</evidence>
<keyword evidence="6" id="KW-1185">Reference proteome</keyword>
<dbReference type="InterPro" id="IPR008266">
    <property type="entry name" value="Tyr_kinase_AS"/>
</dbReference>
<dbReference type="InterPro" id="IPR011009">
    <property type="entry name" value="Kinase-like_dom_sf"/>
</dbReference>
<evidence type="ECO:0000256" key="3">
    <source>
        <dbReference type="SAM" id="MobiDB-lite"/>
    </source>
</evidence>
<name>A0A0B1T2N8_OESDE</name>
<feature type="compositionally biased region" description="Pro residues" evidence="3">
    <location>
        <begin position="166"/>
        <end position="175"/>
    </location>
</feature>
<dbReference type="Pfam" id="PF07714">
    <property type="entry name" value="PK_Tyr_Ser-Thr"/>
    <property type="match status" value="2"/>
</dbReference>
<dbReference type="AlphaFoldDB" id="A0A0B1T2N8"/>
<dbReference type="GO" id="GO:0005524">
    <property type="term" value="F:ATP binding"/>
    <property type="evidence" value="ECO:0007669"/>
    <property type="project" value="UniProtKB-KW"/>
</dbReference>
<dbReference type="InterPro" id="IPR050198">
    <property type="entry name" value="Non-receptor_tyrosine_kinases"/>
</dbReference>
<keyword evidence="1" id="KW-0547">Nucleotide-binding</keyword>
<dbReference type="EMBL" id="KN551778">
    <property type="protein sequence ID" value="KHJ91823.1"/>
    <property type="molecule type" value="Genomic_DNA"/>
</dbReference>
<dbReference type="Proteomes" id="UP000053660">
    <property type="component" value="Unassembled WGS sequence"/>
</dbReference>
<protein>
    <recommendedName>
        <fullName evidence="4">Protein kinase domain-containing protein</fullName>
    </recommendedName>
</protein>
<evidence type="ECO:0000256" key="1">
    <source>
        <dbReference type="ARBA" id="ARBA00022741"/>
    </source>
</evidence>
<keyword evidence="2" id="KW-0067">ATP-binding</keyword>
<dbReference type="OrthoDB" id="346907at2759"/>
<accession>A0A0B1T2N8</accession>
<dbReference type="InterPro" id="IPR000719">
    <property type="entry name" value="Prot_kinase_dom"/>
</dbReference>
<dbReference type="PROSITE" id="PS00109">
    <property type="entry name" value="PROTEIN_KINASE_TYR"/>
    <property type="match status" value="1"/>
</dbReference>